<feature type="region of interest" description="Disordered" evidence="4">
    <location>
        <begin position="36"/>
        <end position="87"/>
    </location>
</feature>
<gene>
    <name evidence="6" type="ORF">DLM46_09070</name>
</gene>
<name>A0A370NBS3_9BURK</name>
<dbReference type="Gene3D" id="2.40.160.10">
    <property type="entry name" value="Porin"/>
    <property type="match status" value="1"/>
</dbReference>
<feature type="compositionally biased region" description="Polar residues" evidence="4">
    <location>
        <begin position="42"/>
        <end position="65"/>
    </location>
</feature>
<evidence type="ECO:0000256" key="5">
    <source>
        <dbReference type="SAM" id="SignalP"/>
    </source>
</evidence>
<dbReference type="PANTHER" id="PTHR34596:SF2">
    <property type="entry name" value="CHITOPORIN"/>
    <property type="match status" value="1"/>
</dbReference>
<comment type="similarity">
    <text evidence="1">Belongs to the outer membrane porin (Opr) (TC 1.B.25) family.</text>
</comment>
<accession>A0A370NBS3</accession>
<dbReference type="GO" id="GO:0015288">
    <property type="term" value="F:porin activity"/>
    <property type="evidence" value="ECO:0007669"/>
    <property type="project" value="TreeGrafter"/>
</dbReference>
<keyword evidence="3 5" id="KW-0732">Signal</keyword>
<keyword evidence="7" id="KW-1185">Reference proteome</keyword>
<dbReference type="PANTHER" id="PTHR34596">
    <property type="entry name" value="CHITOPORIN"/>
    <property type="match status" value="1"/>
</dbReference>
<sequence length="520" mass="56253">MNDNRTKNRTKKSGAATFFYFALTLPALTAAASAYADDGAPQPTTSPSNPQALAQTLPPSAQVSQAVPAGKRRAEQGGTVRTDQPDTTSALVNAEADQAVTPPTPPSSQASSKGFIADSHLNLLLRNYADYFQAPPSLYRHAWVQGVQANYESGFTQGPVGFGVDASLFGALKLDGGNGAGNMVHVAKGGGGSEQLAWAYPGMYDIKGRISETVVKYGLQTVTNPFLEPHDNRALPPTFLGVSMVSNDLVHTTLEAGSFTRVDARGHTNLTNLTTSYGGTRIDRLTYVGGTWHYAKDGEMALYADQADDVWRQYYGSVAQSFGDPATIKWSGLANIYSTHDTGASRQGHINSNAYSVSISAQHGPHALLLGYQQVLGEQFFDYVNETNGIYLTNSMDVDYNAPHEQSLQLRYTFDGKYAGVPGLKAMFWGVYGWGADASAEAAQNASPSAPLHDLYWKSGEPVSGHHHEFGFIPSYTLQSGRFKDTKVTFIAMWHNSSRHYSDGNNMEYRLVVNVPVKVF</sequence>
<keyword evidence="2" id="KW-0813">Transport</keyword>
<feature type="signal peptide" evidence="5">
    <location>
        <begin position="1"/>
        <end position="36"/>
    </location>
</feature>
<organism evidence="6 7">
    <name type="scientific">Paraburkholderia lacunae</name>
    <dbReference type="NCBI Taxonomy" id="2211104"/>
    <lineage>
        <taxon>Bacteria</taxon>
        <taxon>Pseudomonadati</taxon>
        <taxon>Pseudomonadota</taxon>
        <taxon>Betaproteobacteria</taxon>
        <taxon>Burkholderiales</taxon>
        <taxon>Burkholderiaceae</taxon>
        <taxon>Paraburkholderia</taxon>
    </lineage>
</organism>
<dbReference type="InterPro" id="IPR005318">
    <property type="entry name" value="OM_porin_bac"/>
</dbReference>
<dbReference type="EMBL" id="QHKS01000005">
    <property type="protein sequence ID" value="RDK03046.1"/>
    <property type="molecule type" value="Genomic_DNA"/>
</dbReference>
<evidence type="ECO:0000313" key="6">
    <source>
        <dbReference type="EMBL" id="RDK03046.1"/>
    </source>
</evidence>
<dbReference type="Pfam" id="PF03573">
    <property type="entry name" value="OprD"/>
    <property type="match status" value="1"/>
</dbReference>
<dbReference type="AlphaFoldDB" id="A0A370NBS3"/>
<evidence type="ECO:0000256" key="1">
    <source>
        <dbReference type="ARBA" id="ARBA00009075"/>
    </source>
</evidence>
<dbReference type="OrthoDB" id="6759120at2"/>
<dbReference type="InterPro" id="IPR023614">
    <property type="entry name" value="Porin_dom_sf"/>
</dbReference>
<protein>
    <submittedName>
        <fullName evidence="6">Outer membrane porin, OprD family</fullName>
    </submittedName>
</protein>
<dbReference type="RefSeq" id="WP_115100441.1">
    <property type="nucleotide sequence ID" value="NZ_QHKS01000005.1"/>
</dbReference>
<dbReference type="GO" id="GO:0016020">
    <property type="term" value="C:membrane"/>
    <property type="evidence" value="ECO:0007669"/>
    <property type="project" value="InterPro"/>
</dbReference>
<comment type="caution">
    <text evidence="6">The sequence shown here is derived from an EMBL/GenBank/DDBJ whole genome shotgun (WGS) entry which is preliminary data.</text>
</comment>
<evidence type="ECO:0000256" key="3">
    <source>
        <dbReference type="ARBA" id="ARBA00022729"/>
    </source>
</evidence>
<feature type="chain" id="PRO_5016672446" evidence="5">
    <location>
        <begin position="37"/>
        <end position="520"/>
    </location>
</feature>
<evidence type="ECO:0000256" key="2">
    <source>
        <dbReference type="ARBA" id="ARBA00022448"/>
    </source>
</evidence>
<evidence type="ECO:0000256" key="4">
    <source>
        <dbReference type="SAM" id="MobiDB-lite"/>
    </source>
</evidence>
<proteinExistence type="inferred from homology"/>
<reference evidence="7" key="1">
    <citation type="submission" date="2018-05" db="EMBL/GenBank/DDBJ databases">
        <authorList>
            <person name="Feng T."/>
        </authorList>
    </citation>
    <scope>NUCLEOTIDE SEQUENCE [LARGE SCALE GENOMIC DNA]</scope>
    <source>
        <strain evidence="7">S27</strain>
    </source>
</reference>
<dbReference type="Proteomes" id="UP000254875">
    <property type="component" value="Unassembled WGS sequence"/>
</dbReference>
<evidence type="ECO:0000313" key="7">
    <source>
        <dbReference type="Proteomes" id="UP000254875"/>
    </source>
</evidence>